<sequence>MSGDHGADRPPAEHGADRRPAERGAGRREEVLEALRDSPEPLTIAEIAARLRVHPNTVRFHLDALAGSGRAERVSVARAGRGRPPLLYRARPGMDPTGPRNYQLLAAALVENLAAGPDPAAAAATAGRAWGARLTPGPAARSVPDGVRSLVTLLDELGFAPQWPAPNRDDRQIALRHCPFLELATTDAHVVCPLHLGLMQGALTALAAPVSVERLEPFAGPDLCLAHLSRSPSTAVGGSREDDH</sequence>
<dbReference type="RefSeq" id="WP_132975672.1">
    <property type="nucleotide sequence ID" value="NZ_BAABKS010000036.1"/>
</dbReference>
<dbReference type="Gene3D" id="1.10.10.10">
    <property type="entry name" value="Winged helix-like DNA-binding domain superfamily/Winged helix DNA-binding domain"/>
    <property type="match status" value="1"/>
</dbReference>
<comment type="caution">
    <text evidence="2">The sequence shown here is derived from an EMBL/GenBank/DDBJ whole genome shotgun (WGS) entry which is preliminary data.</text>
</comment>
<accession>A0ABW3VMV4</accession>
<organism evidence="2 3">
    <name type="scientific">Pseudonocardia benzenivorans</name>
    <dbReference type="NCBI Taxonomy" id="228005"/>
    <lineage>
        <taxon>Bacteria</taxon>
        <taxon>Bacillati</taxon>
        <taxon>Actinomycetota</taxon>
        <taxon>Actinomycetes</taxon>
        <taxon>Pseudonocardiales</taxon>
        <taxon>Pseudonocardiaceae</taxon>
        <taxon>Pseudonocardia</taxon>
    </lineage>
</organism>
<dbReference type="Proteomes" id="UP001597182">
    <property type="component" value="Unassembled WGS sequence"/>
</dbReference>
<dbReference type="SUPFAM" id="SSF46785">
    <property type="entry name" value="Winged helix' DNA-binding domain"/>
    <property type="match status" value="1"/>
</dbReference>
<dbReference type="Pfam" id="PF12840">
    <property type="entry name" value="HTH_20"/>
    <property type="match status" value="1"/>
</dbReference>
<gene>
    <name evidence="2" type="ORF">ACFQ34_20280</name>
</gene>
<dbReference type="InterPro" id="IPR036388">
    <property type="entry name" value="WH-like_DNA-bd_sf"/>
</dbReference>
<dbReference type="EMBL" id="JBHTMB010000169">
    <property type="protein sequence ID" value="MFD1235634.1"/>
    <property type="molecule type" value="Genomic_DNA"/>
</dbReference>
<reference evidence="3" key="1">
    <citation type="journal article" date="2019" name="Int. J. Syst. Evol. Microbiol.">
        <title>The Global Catalogue of Microorganisms (GCM) 10K type strain sequencing project: providing services to taxonomists for standard genome sequencing and annotation.</title>
        <authorList>
            <consortium name="The Broad Institute Genomics Platform"/>
            <consortium name="The Broad Institute Genome Sequencing Center for Infectious Disease"/>
            <person name="Wu L."/>
            <person name="Ma J."/>
        </authorList>
    </citation>
    <scope>NUCLEOTIDE SEQUENCE [LARGE SCALE GENOMIC DNA]</scope>
    <source>
        <strain evidence="3">CCUG 49018</strain>
    </source>
</reference>
<evidence type="ECO:0000313" key="3">
    <source>
        <dbReference type="Proteomes" id="UP001597182"/>
    </source>
</evidence>
<evidence type="ECO:0000313" key="2">
    <source>
        <dbReference type="EMBL" id="MFD1235634.1"/>
    </source>
</evidence>
<proteinExistence type="predicted"/>
<keyword evidence="3" id="KW-1185">Reference proteome</keyword>
<evidence type="ECO:0000256" key="1">
    <source>
        <dbReference type="SAM" id="MobiDB-lite"/>
    </source>
</evidence>
<protein>
    <submittedName>
        <fullName evidence="2">Helix-turn-helix transcriptional regulator</fullName>
    </submittedName>
</protein>
<feature type="region of interest" description="Disordered" evidence="1">
    <location>
        <begin position="1"/>
        <end position="34"/>
    </location>
</feature>
<name>A0ABW3VMV4_9PSEU</name>
<dbReference type="InterPro" id="IPR036390">
    <property type="entry name" value="WH_DNA-bd_sf"/>
</dbReference>